<keyword evidence="12" id="KW-1185">Reference proteome</keyword>
<evidence type="ECO:0000256" key="1">
    <source>
        <dbReference type="ARBA" id="ARBA00004651"/>
    </source>
</evidence>
<dbReference type="Proteomes" id="UP000521676">
    <property type="component" value="Unassembled WGS sequence"/>
</dbReference>
<evidence type="ECO:0000256" key="5">
    <source>
        <dbReference type="ARBA" id="ARBA00022989"/>
    </source>
</evidence>
<feature type="transmembrane region" description="Helical" evidence="7">
    <location>
        <begin position="90"/>
        <end position="112"/>
    </location>
</feature>
<protein>
    <submittedName>
        <fullName evidence="9">Sugar ABC transporter permease</fullName>
    </submittedName>
</protein>
<feature type="transmembrane region" description="Helical" evidence="7">
    <location>
        <begin position="124"/>
        <end position="144"/>
    </location>
</feature>
<evidence type="ECO:0000313" key="10">
    <source>
        <dbReference type="EMBL" id="WJW69279.1"/>
    </source>
</evidence>
<dbReference type="AlphaFoldDB" id="A0A8T7M5Q4"/>
<dbReference type="InterPro" id="IPR000515">
    <property type="entry name" value="MetI-like"/>
</dbReference>
<dbReference type="CDD" id="cd06261">
    <property type="entry name" value="TM_PBP2"/>
    <property type="match status" value="1"/>
</dbReference>
<comment type="similarity">
    <text evidence="7">Belongs to the binding-protein-dependent transport system permease family.</text>
</comment>
<feature type="transmembrane region" description="Helical" evidence="7">
    <location>
        <begin position="172"/>
        <end position="195"/>
    </location>
</feature>
<evidence type="ECO:0000313" key="9">
    <source>
        <dbReference type="EMBL" id="NWJ47366.1"/>
    </source>
</evidence>
<accession>A0A8T7M5Q4</accession>
<dbReference type="EMBL" id="JACATZ010000003">
    <property type="protein sequence ID" value="NWJ47366.1"/>
    <property type="molecule type" value="Genomic_DNA"/>
</dbReference>
<feature type="transmembrane region" description="Helical" evidence="7">
    <location>
        <begin position="244"/>
        <end position="265"/>
    </location>
</feature>
<dbReference type="InterPro" id="IPR051393">
    <property type="entry name" value="ABC_transporter_permease"/>
</dbReference>
<dbReference type="Pfam" id="PF00528">
    <property type="entry name" value="BPD_transp_1"/>
    <property type="match status" value="1"/>
</dbReference>
<feature type="transmembrane region" description="Helical" evidence="7">
    <location>
        <begin position="216"/>
        <end position="238"/>
    </location>
</feature>
<evidence type="ECO:0000256" key="4">
    <source>
        <dbReference type="ARBA" id="ARBA00022692"/>
    </source>
</evidence>
<dbReference type="RefSeq" id="WP_341471167.1">
    <property type="nucleotide sequence ID" value="NZ_CP128400.1"/>
</dbReference>
<keyword evidence="2 7" id="KW-0813">Transport</keyword>
<dbReference type="PANTHER" id="PTHR30193:SF1">
    <property type="entry name" value="ABC TRANSPORTER PERMEASE PROTEIN YESP-RELATED"/>
    <property type="match status" value="1"/>
</dbReference>
<keyword evidence="6 7" id="KW-0472">Membrane</keyword>
<dbReference type="Proteomes" id="UP001431572">
    <property type="component" value="Chromosome 2"/>
</dbReference>
<proteinExistence type="inferred from homology"/>
<feature type="transmembrane region" description="Helical" evidence="7">
    <location>
        <begin position="277"/>
        <end position="298"/>
    </location>
</feature>
<evidence type="ECO:0000256" key="2">
    <source>
        <dbReference type="ARBA" id="ARBA00022448"/>
    </source>
</evidence>
<evidence type="ECO:0000256" key="3">
    <source>
        <dbReference type="ARBA" id="ARBA00022475"/>
    </source>
</evidence>
<keyword evidence="5 7" id="KW-1133">Transmembrane helix</keyword>
<sequence length="317" mass="35761">MIKSAKPLAATEPVWNKRAAFNRREAIAFYLCISPWLIGFVVFVAGPMLASFLLSFTRWDYFTPIKWVGTRNYERIMEDEAFWTSLRVTFTFAALYVPLSQIISLGVALLLAQKIKGVSFFRTIFYLPAILSGTAYVVLWVWLFEPDKGLINNLLDGLGIKGPRWLSDPNTALYALVIMSLWGLGSSLITYIAGLKGIPEQFYEAAELDGAGKFGRFRYITIPMLSPTIFFNLVLVLIQTFQSYTTAAVATGGGPLDSTLFYLVYLYRRAFVNQEAGYAAALAWILFIIILLFTLLVVRSSSAWVYYENEAGKERRK</sequence>
<dbReference type="SUPFAM" id="SSF161098">
    <property type="entry name" value="MetI-like"/>
    <property type="match status" value="1"/>
</dbReference>
<dbReference type="Gene3D" id="1.10.3720.10">
    <property type="entry name" value="MetI-like"/>
    <property type="match status" value="1"/>
</dbReference>
<dbReference type="EMBL" id="CP128400">
    <property type="protein sequence ID" value="WJW69279.1"/>
    <property type="molecule type" value="Genomic_DNA"/>
</dbReference>
<organism evidence="9 11">
    <name type="scientific">Candidatus Chlorohelix allophototropha</name>
    <dbReference type="NCBI Taxonomy" id="3003348"/>
    <lineage>
        <taxon>Bacteria</taxon>
        <taxon>Bacillati</taxon>
        <taxon>Chloroflexota</taxon>
        <taxon>Chloroflexia</taxon>
        <taxon>Candidatus Chloroheliales</taxon>
        <taxon>Candidatus Chloroheliaceae</taxon>
        <taxon>Candidatus Chlorohelix</taxon>
    </lineage>
</organism>
<feature type="domain" description="ABC transmembrane type-1" evidence="8">
    <location>
        <begin position="86"/>
        <end position="297"/>
    </location>
</feature>
<dbReference type="InterPro" id="IPR035906">
    <property type="entry name" value="MetI-like_sf"/>
</dbReference>
<evidence type="ECO:0000256" key="7">
    <source>
        <dbReference type="RuleBase" id="RU363032"/>
    </source>
</evidence>
<keyword evidence="3" id="KW-1003">Cell membrane</keyword>
<dbReference type="PANTHER" id="PTHR30193">
    <property type="entry name" value="ABC TRANSPORTER PERMEASE PROTEIN"/>
    <property type="match status" value="1"/>
</dbReference>
<gene>
    <name evidence="9" type="ORF">HXX08_16025</name>
    <name evidence="10" type="ORF">OZ401_002885</name>
</gene>
<evidence type="ECO:0000313" key="12">
    <source>
        <dbReference type="Proteomes" id="UP001431572"/>
    </source>
</evidence>
<evidence type="ECO:0000313" key="11">
    <source>
        <dbReference type="Proteomes" id="UP000521676"/>
    </source>
</evidence>
<feature type="transmembrane region" description="Helical" evidence="7">
    <location>
        <begin position="27"/>
        <end position="54"/>
    </location>
</feature>
<reference evidence="9 11" key="1">
    <citation type="submission" date="2020-06" db="EMBL/GenBank/DDBJ databases">
        <title>Anoxygenic phototrophic Chloroflexota member uses a Type I reaction center.</title>
        <authorList>
            <person name="Tsuji J.M."/>
            <person name="Shaw N.A."/>
            <person name="Nagashima S."/>
            <person name="Venkiteswaran J."/>
            <person name="Schiff S.L."/>
            <person name="Hanada S."/>
            <person name="Tank M."/>
            <person name="Neufeld J.D."/>
        </authorList>
    </citation>
    <scope>NUCLEOTIDE SEQUENCE [LARGE SCALE GENOMIC DNA]</scope>
    <source>
        <strain evidence="9">L227-S17</strain>
    </source>
</reference>
<keyword evidence="4 7" id="KW-0812">Transmembrane</keyword>
<dbReference type="PROSITE" id="PS50928">
    <property type="entry name" value="ABC_TM1"/>
    <property type="match status" value="1"/>
</dbReference>
<dbReference type="GO" id="GO:0055085">
    <property type="term" value="P:transmembrane transport"/>
    <property type="evidence" value="ECO:0007669"/>
    <property type="project" value="InterPro"/>
</dbReference>
<evidence type="ECO:0000256" key="6">
    <source>
        <dbReference type="ARBA" id="ARBA00023136"/>
    </source>
</evidence>
<dbReference type="GO" id="GO:0005886">
    <property type="term" value="C:plasma membrane"/>
    <property type="evidence" value="ECO:0007669"/>
    <property type="project" value="UniProtKB-SubCell"/>
</dbReference>
<evidence type="ECO:0000259" key="8">
    <source>
        <dbReference type="PROSITE" id="PS50928"/>
    </source>
</evidence>
<name>A0A8T7M5Q4_9CHLR</name>
<comment type="subcellular location">
    <subcellularLocation>
        <location evidence="1 7">Cell membrane</location>
        <topology evidence="1 7">Multi-pass membrane protein</topology>
    </subcellularLocation>
</comment>
<reference evidence="10" key="2">
    <citation type="journal article" date="2024" name="Nature">
        <title>Anoxygenic phototroph of the Chloroflexota uses a type I reaction centre.</title>
        <authorList>
            <person name="Tsuji J.M."/>
            <person name="Shaw N.A."/>
            <person name="Nagashima S."/>
            <person name="Venkiteswaran J.J."/>
            <person name="Schiff S.L."/>
            <person name="Watanabe T."/>
            <person name="Fukui M."/>
            <person name="Hanada S."/>
            <person name="Tank M."/>
            <person name="Neufeld J.D."/>
        </authorList>
    </citation>
    <scope>NUCLEOTIDE SEQUENCE</scope>
    <source>
        <strain evidence="10">L227-S17</strain>
    </source>
</reference>